<proteinExistence type="predicted"/>
<organism evidence="1 2">
    <name type="scientific">Setomelanomma holmii</name>
    <dbReference type="NCBI Taxonomy" id="210430"/>
    <lineage>
        <taxon>Eukaryota</taxon>
        <taxon>Fungi</taxon>
        <taxon>Dikarya</taxon>
        <taxon>Ascomycota</taxon>
        <taxon>Pezizomycotina</taxon>
        <taxon>Dothideomycetes</taxon>
        <taxon>Pleosporomycetidae</taxon>
        <taxon>Pleosporales</taxon>
        <taxon>Pleosporineae</taxon>
        <taxon>Phaeosphaeriaceae</taxon>
        <taxon>Setomelanomma</taxon>
    </lineage>
</organism>
<evidence type="ECO:0000313" key="1">
    <source>
        <dbReference type="EMBL" id="KAF2025669.1"/>
    </source>
</evidence>
<dbReference type="Proteomes" id="UP000799777">
    <property type="component" value="Unassembled WGS sequence"/>
</dbReference>
<comment type="caution">
    <text evidence="1">The sequence shown here is derived from an EMBL/GenBank/DDBJ whole genome shotgun (WGS) entry which is preliminary data.</text>
</comment>
<gene>
    <name evidence="1" type="ORF">EK21DRAFT_93060</name>
</gene>
<protein>
    <recommendedName>
        <fullName evidence="3">F-box domain-containing protein</fullName>
    </recommendedName>
</protein>
<reference evidence="1" key="1">
    <citation type="journal article" date="2020" name="Stud. Mycol.">
        <title>101 Dothideomycetes genomes: a test case for predicting lifestyles and emergence of pathogens.</title>
        <authorList>
            <person name="Haridas S."/>
            <person name="Albert R."/>
            <person name="Binder M."/>
            <person name="Bloem J."/>
            <person name="Labutti K."/>
            <person name="Salamov A."/>
            <person name="Andreopoulos B."/>
            <person name="Baker S."/>
            <person name="Barry K."/>
            <person name="Bills G."/>
            <person name="Bluhm B."/>
            <person name="Cannon C."/>
            <person name="Castanera R."/>
            <person name="Culley D."/>
            <person name="Daum C."/>
            <person name="Ezra D."/>
            <person name="Gonzalez J."/>
            <person name="Henrissat B."/>
            <person name="Kuo A."/>
            <person name="Liang C."/>
            <person name="Lipzen A."/>
            <person name="Lutzoni F."/>
            <person name="Magnuson J."/>
            <person name="Mondo S."/>
            <person name="Nolan M."/>
            <person name="Ohm R."/>
            <person name="Pangilinan J."/>
            <person name="Park H.-J."/>
            <person name="Ramirez L."/>
            <person name="Alfaro M."/>
            <person name="Sun H."/>
            <person name="Tritt A."/>
            <person name="Yoshinaga Y."/>
            <person name="Zwiers L.-H."/>
            <person name="Turgeon B."/>
            <person name="Goodwin S."/>
            <person name="Spatafora J."/>
            <person name="Crous P."/>
            <person name="Grigoriev I."/>
        </authorList>
    </citation>
    <scope>NUCLEOTIDE SEQUENCE</scope>
    <source>
        <strain evidence="1">CBS 110217</strain>
    </source>
</reference>
<dbReference type="EMBL" id="ML978260">
    <property type="protein sequence ID" value="KAF2025669.1"/>
    <property type="molecule type" value="Genomic_DNA"/>
</dbReference>
<evidence type="ECO:0000313" key="2">
    <source>
        <dbReference type="Proteomes" id="UP000799777"/>
    </source>
</evidence>
<accession>A0A9P4H1M5</accession>
<name>A0A9P4H1M5_9PLEO</name>
<evidence type="ECO:0008006" key="3">
    <source>
        <dbReference type="Google" id="ProtNLM"/>
    </source>
</evidence>
<dbReference type="AlphaFoldDB" id="A0A9P4H1M5"/>
<sequence length="216" mass="24563">MSAATSAWPTIQTHLAPPRRKRRFEELQRRAETRTFLRIGARPPNRVDSTSIARIWSRRMCLYALTLWFWFLRRAWPPAVRQSRRNRQVAQLAEVVNSRLSALHQLPVELLLEVSEYLGREEIAALIESCKWAEAVMRMKPAEKLALKPERTLPQLPELDTVQYYGLFSSSAHHSVASRSTYCDVCGASGPPVATYMQHHILTPPSQGSQGQGQSS</sequence>
<keyword evidence="2" id="KW-1185">Reference proteome</keyword>